<protein>
    <submittedName>
        <fullName evidence="1">Transcriptional regulator, AlpA family</fullName>
    </submittedName>
</protein>
<gene>
    <name evidence="1" type="ORF">SAMN05216588_101238</name>
</gene>
<dbReference type="EMBL" id="FNDG01000001">
    <property type="protein sequence ID" value="SDG86659.1"/>
    <property type="molecule type" value="Genomic_DNA"/>
</dbReference>
<dbReference type="STRING" id="29435.SAMN05216588_101238"/>
<organism evidence="1 2">
    <name type="scientific">Phytopseudomonas flavescens</name>
    <dbReference type="NCBI Taxonomy" id="29435"/>
    <lineage>
        <taxon>Bacteria</taxon>
        <taxon>Pseudomonadati</taxon>
        <taxon>Pseudomonadota</taxon>
        <taxon>Gammaproteobacteria</taxon>
        <taxon>Pseudomonadales</taxon>
        <taxon>Pseudomonadaceae</taxon>
        <taxon>Phytopseudomonas</taxon>
    </lineage>
</organism>
<sequence length="57" mass="6147">MTGLSRATIYRRMGAGTFPKSVDIGGSDARSAPVAWPLDEIEGWIEQRKNARANVAA</sequence>
<dbReference type="Pfam" id="PF05930">
    <property type="entry name" value="Phage_AlpA"/>
    <property type="match status" value="1"/>
</dbReference>
<dbReference type="AlphaFoldDB" id="A0A1G7XR45"/>
<name>A0A1G7XR45_9GAMM</name>
<accession>A0A1G7XR45</accession>
<evidence type="ECO:0000313" key="2">
    <source>
        <dbReference type="Proteomes" id="UP000198606"/>
    </source>
</evidence>
<dbReference type="Gene3D" id="1.10.238.160">
    <property type="match status" value="1"/>
</dbReference>
<proteinExistence type="predicted"/>
<dbReference type="InterPro" id="IPR010260">
    <property type="entry name" value="AlpA"/>
</dbReference>
<reference evidence="1 2" key="1">
    <citation type="submission" date="2016-10" db="EMBL/GenBank/DDBJ databases">
        <authorList>
            <person name="de Groot N.N."/>
        </authorList>
    </citation>
    <scope>NUCLEOTIDE SEQUENCE [LARGE SCALE GENOMIC DNA]</scope>
    <source>
        <strain evidence="1 2">LMG 18387</strain>
    </source>
</reference>
<dbReference type="Proteomes" id="UP000198606">
    <property type="component" value="Unassembled WGS sequence"/>
</dbReference>
<evidence type="ECO:0000313" key="1">
    <source>
        <dbReference type="EMBL" id="SDG86659.1"/>
    </source>
</evidence>